<organism evidence="2 3">
    <name type="scientific">Puccinia coronata f. sp. avenae</name>
    <dbReference type="NCBI Taxonomy" id="200324"/>
    <lineage>
        <taxon>Eukaryota</taxon>
        <taxon>Fungi</taxon>
        <taxon>Dikarya</taxon>
        <taxon>Basidiomycota</taxon>
        <taxon>Pucciniomycotina</taxon>
        <taxon>Pucciniomycetes</taxon>
        <taxon>Pucciniales</taxon>
        <taxon>Pucciniaceae</taxon>
        <taxon>Puccinia</taxon>
    </lineage>
</organism>
<proteinExistence type="predicted"/>
<dbReference type="Proteomes" id="UP000235392">
    <property type="component" value="Unassembled WGS sequence"/>
</dbReference>
<reference evidence="2 3" key="1">
    <citation type="submission" date="2017-11" db="EMBL/GenBank/DDBJ databases">
        <title>De novo assembly and phasing of dikaryotic genomes from two isolates of Puccinia coronata f. sp. avenae, the causal agent of oat crown rust.</title>
        <authorList>
            <person name="Miller M.E."/>
            <person name="Zhang Y."/>
            <person name="Omidvar V."/>
            <person name="Sperschneider J."/>
            <person name="Schwessinger B."/>
            <person name="Raley C."/>
            <person name="Palmer J.M."/>
            <person name="Garnica D."/>
            <person name="Upadhyaya N."/>
            <person name="Rathjen J."/>
            <person name="Taylor J.M."/>
            <person name="Park R.F."/>
            <person name="Dodds P.N."/>
            <person name="Hirsch C.D."/>
            <person name="Kianian S.F."/>
            <person name="Figueroa M."/>
        </authorList>
    </citation>
    <scope>NUCLEOTIDE SEQUENCE [LARGE SCALE GENOMIC DNA]</scope>
    <source>
        <strain evidence="2">12SD80</strain>
    </source>
</reference>
<gene>
    <name evidence="2" type="ORF">PCASD_03683</name>
    <name evidence="1" type="ORF">PCASD_15683</name>
</gene>
<evidence type="ECO:0000313" key="1">
    <source>
        <dbReference type="EMBL" id="PLW14288.1"/>
    </source>
</evidence>
<protein>
    <submittedName>
        <fullName evidence="2">Uncharacterized protein</fullName>
    </submittedName>
</protein>
<name>A0A2N5V9K0_9BASI</name>
<dbReference type="EMBL" id="PGCI01000037">
    <property type="protein sequence ID" value="PLW46669.1"/>
    <property type="molecule type" value="Genomic_DNA"/>
</dbReference>
<evidence type="ECO:0000313" key="2">
    <source>
        <dbReference type="EMBL" id="PLW46669.1"/>
    </source>
</evidence>
<dbReference type="AlphaFoldDB" id="A0A2N5V9K0"/>
<sequence>MVRYLIPPALPGHNRRPEHTRSHPIKFSHLRTGTICSAAFEKLRLGSLTPEIPSPVQIICWYEPRHFVWAGCFGALIAVQLGPHHNSTYHHTRLSIPTTSFLRL</sequence>
<comment type="caution">
    <text evidence="2">The sequence shown here is derived from an EMBL/GenBank/DDBJ whole genome shotgun (WGS) entry which is preliminary data.</text>
</comment>
<accession>A0A2N5V9K0</accession>
<evidence type="ECO:0000313" key="3">
    <source>
        <dbReference type="Proteomes" id="UP000235392"/>
    </source>
</evidence>
<dbReference type="EMBL" id="PGCI01000826">
    <property type="protein sequence ID" value="PLW14288.1"/>
    <property type="molecule type" value="Genomic_DNA"/>
</dbReference>